<feature type="region of interest" description="Disordered" evidence="6">
    <location>
        <begin position="965"/>
        <end position="1190"/>
    </location>
</feature>
<dbReference type="GO" id="GO:0070139">
    <property type="term" value="F:SUMO-specific endopeptidase activity"/>
    <property type="evidence" value="ECO:0007669"/>
    <property type="project" value="TreeGrafter"/>
</dbReference>
<keyword evidence="9" id="KW-1185">Reference proteome</keyword>
<evidence type="ECO:0000259" key="7">
    <source>
        <dbReference type="PROSITE" id="PS50600"/>
    </source>
</evidence>
<feature type="region of interest" description="Disordered" evidence="6">
    <location>
        <begin position="793"/>
        <end position="822"/>
    </location>
</feature>
<feature type="compositionally biased region" description="Basic and acidic residues" evidence="6">
    <location>
        <begin position="703"/>
        <end position="713"/>
    </location>
</feature>
<accession>A0AA48ICH6</accession>
<feature type="compositionally biased region" description="Polar residues" evidence="6">
    <location>
        <begin position="227"/>
        <end position="240"/>
    </location>
</feature>
<dbReference type="Gene3D" id="3.40.395.10">
    <property type="entry name" value="Adenoviral Proteinase, Chain A"/>
    <property type="match status" value="1"/>
</dbReference>
<dbReference type="GO" id="GO:0005634">
    <property type="term" value="C:nucleus"/>
    <property type="evidence" value="ECO:0007669"/>
    <property type="project" value="TreeGrafter"/>
</dbReference>
<feature type="region of interest" description="Disordered" evidence="6">
    <location>
        <begin position="498"/>
        <end position="541"/>
    </location>
</feature>
<feature type="compositionally biased region" description="Polar residues" evidence="6">
    <location>
        <begin position="343"/>
        <end position="354"/>
    </location>
</feature>
<name>A0AA48ICH6_9TREE</name>
<dbReference type="EMBL" id="AP028212">
    <property type="protein sequence ID" value="BEI88351.1"/>
    <property type="molecule type" value="Genomic_DNA"/>
</dbReference>
<feature type="compositionally biased region" description="Basic and acidic residues" evidence="6">
    <location>
        <begin position="1133"/>
        <end position="1143"/>
    </location>
</feature>
<keyword evidence="2" id="KW-0597">Phosphoprotein</keyword>
<gene>
    <name evidence="8" type="ORF">CcaverHIS019_0110690</name>
</gene>
<dbReference type="InterPro" id="IPR038765">
    <property type="entry name" value="Papain-like_cys_pep_sf"/>
</dbReference>
<feature type="domain" description="Ubiquitin-like protease family profile" evidence="7">
    <location>
        <begin position="560"/>
        <end position="900"/>
    </location>
</feature>
<dbReference type="GO" id="GO:0005737">
    <property type="term" value="C:cytoplasm"/>
    <property type="evidence" value="ECO:0007669"/>
    <property type="project" value="TreeGrafter"/>
</dbReference>
<feature type="compositionally biased region" description="Polar residues" evidence="6">
    <location>
        <begin position="139"/>
        <end position="156"/>
    </location>
</feature>
<evidence type="ECO:0000256" key="5">
    <source>
        <dbReference type="ARBA" id="ARBA00022801"/>
    </source>
</evidence>
<feature type="region of interest" description="Disordered" evidence="6">
    <location>
        <begin position="1"/>
        <end position="355"/>
    </location>
</feature>
<feature type="compositionally biased region" description="Polar residues" evidence="6">
    <location>
        <begin position="1210"/>
        <end position="1222"/>
    </location>
</feature>
<dbReference type="RefSeq" id="XP_060453617.1">
    <property type="nucleotide sequence ID" value="XM_060596644.1"/>
</dbReference>
<feature type="compositionally biased region" description="Polar residues" evidence="6">
    <location>
        <begin position="253"/>
        <end position="267"/>
    </location>
</feature>
<feature type="compositionally biased region" description="Polar residues" evidence="6">
    <location>
        <begin position="1253"/>
        <end position="1267"/>
    </location>
</feature>
<dbReference type="PANTHER" id="PTHR46896:SF3">
    <property type="entry name" value="FI06413P-RELATED"/>
    <property type="match status" value="1"/>
</dbReference>
<dbReference type="Pfam" id="PF02902">
    <property type="entry name" value="Peptidase_C48"/>
    <property type="match status" value="1"/>
</dbReference>
<feature type="compositionally biased region" description="Low complexity" evidence="6">
    <location>
        <begin position="1271"/>
        <end position="1287"/>
    </location>
</feature>
<evidence type="ECO:0000313" key="9">
    <source>
        <dbReference type="Proteomes" id="UP001233271"/>
    </source>
</evidence>
<feature type="region of interest" description="Disordered" evidence="6">
    <location>
        <begin position="1202"/>
        <end position="1562"/>
    </location>
</feature>
<dbReference type="GO" id="GO:0016926">
    <property type="term" value="P:protein desumoylation"/>
    <property type="evidence" value="ECO:0007669"/>
    <property type="project" value="TreeGrafter"/>
</dbReference>
<dbReference type="SUPFAM" id="SSF54001">
    <property type="entry name" value="Cysteine proteinases"/>
    <property type="match status" value="1"/>
</dbReference>
<evidence type="ECO:0000256" key="1">
    <source>
        <dbReference type="ARBA" id="ARBA00005234"/>
    </source>
</evidence>
<feature type="compositionally biased region" description="Polar residues" evidence="6">
    <location>
        <begin position="326"/>
        <end position="336"/>
    </location>
</feature>
<evidence type="ECO:0000256" key="2">
    <source>
        <dbReference type="ARBA" id="ARBA00022553"/>
    </source>
</evidence>
<feature type="compositionally biased region" description="Basic and acidic residues" evidence="6">
    <location>
        <begin position="79"/>
        <end position="89"/>
    </location>
</feature>
<evidence type="ECO:0000313" key="8">
    <source>
        <dbReference type="EMBL" id="BEI88351.1"/>
    </source>
</evidence>
<feature type="compositionally biased region" description="Basic and acidic residues" evidence="6">
    <location>
        <begin position="1094"/>
        <end position="1124"/>
    </location>
</feature>
<proteinExistence type="inferred from homology"/>
<sequence length="1562" mass="170727">MVEGQSDNEIEVVDPPVTERARPRRGTSAVGIEDMAAQQKQRRTGERVSKPPQFSTRRSRSPDDDRRGSSVRTSASISAKKDKPGKAKGNESPFNIAGPSRPRRGTSKKVSYSSPVKRSDDHDDQQPNAATEPRRRTLDTQPQRHNGEPSSPTSAPQRRRELGDENALPSNARSQMDFTRPRNAEASSSRIRPTACPSGGGHSLDLIHIGDSDDGVDNDENRPPRPQFNTSKQFRSTVSIGATGPATPKGNAVASSSRGTAREQQPNGHRPDREHHPSWPSHDASSQEEIEQFSSLDSRLTPPKAKEKEKALPEPHAPRARKQMQDKNGNTPMQKNLTRRSQSKPVSKTQQIPSSKLRRHVLKCIDDNFVLDLSLDRQGLKQLEPLLDDFGLSKSATEASGTAYTDIRVLFVMEDDQEPRRFLTAMAEAAPGLEHTIENKLRSGIDFLHHGDSDMRQTKETPAQSSPMVKAADAAMRRQGVLSTGRPKPVGAVVKTTAQMDSRQTTLKLQGTRKSSRLANSDRPTNRYNESSPTPEQDGAVVSVPPPVDKKEFLFHLHGLDITAGERHRLASNDFLNDTFLEFGLRYVLDQLRPETRDEVHCFNSFFYSKLSDKSSRKSAPSDVSWAGYDAVKRWTRKVDVFSKKFILVPVNESYHWYLAVIYNPRAALDFARASMPSLTDALRDDLESRRSSTSAGGVASGDNRESVTRDASRSSGACTPDGGRPVPTHNEYSSDTDPLNIIDQPDDEPEGKEERDVGDVRAGVNKLQLEAAVPQPIQSATFDLFTEQSFGDMGTGANAKESTSRVSSPPPAKKGRKPHRPDYDILGTHETWIFTLDSMGNSRHPSVGKDLMRWLRFEARDKLNEDVDSATVHYFEGKCLDQPNFFDCGLYLIHFAKQLLLKSDDVLRFIGGAPRPAGIEGHVEWELKKNEVWAAHEPSTLRRDWIEIIDVQTQTYRSLNDTATTGQAVQGPGPPASQLSVQALSQVPPPPEAHAPSVAPTQTLDPETSAGHTGSSTLASTSVYTRLPAPLSPSPVREESEVAAHGDSFRDPSSSAGILCVGAQDKPDDEPVPRPPVSHCISNSDEEEEEIEERQGGDGLEGHGRASPKNDEDDESKHEEIGRETQAATDIVKFHDRFKQADEEPPNQLHDCDGGDGDDLCRRAIIDPNMQSPTRDGTPSMWPGWASNLPVAYPDEEMDVDQARGSEIDPSTTPASRTILSPSAIDPFADLGTSEPIHRLSGGGGRADPRRSSTVCAERGTTSQPHPSEAEVLVAASSSQSKSPPSGAHDSGSSLAAVSASQLGETPTYNPYRMNYKPPDQPAPSADVISVDDDSPDDSRAGPATSRRQNTERRDSQRALRLQEVSNDSPGPHRPTTRRANRRLVPASSDEEVCARSNPPRGASQRRASTAHDVILKSGDGVLGDSEGSDHEPVPARAAKPRSKPTPTVKANGKAIEAQPEMRGSAASPVVVTDEDCEDGEPAAGPSDRPEREVSLEPMRPKRRPTKTYAHGAVGKNKRRKTVQGETGQQKILSFWAPNEAGIQSEKRGRSAEDPYLLDDE</sequence>
<keyword evidence="4" id="KW-0833">Ubl conjugation pathway</keyword>
<dbReference type="Proteomes" id="UP001233271">
    <property type="component" value="Chromosome 1"/>
</dbReference>
<feature type="compositionally biased region" description="Basic and acidic residues" evidence="6">
    <location>
        <begin position="1350"/>
        <end position="1359"/>
    </location>
</feature>
<dbReference type="KEGG" id="ccac:CcaHIS019_0110690"/>
<feature type="compositionally biased region" description="Polar residues" evidence="6">
    <location>
        <begin position="1292"/>
        <end position="1310"/>
    </location>
</feature>
<dbReference type="PANTHER" id="PTHR46896">
    <property type="entry name" value="SENTRIN-SPECIFIC PROTEASE"/>
    <property type="match status" value="1"/>
</dbReference>
<reference evidence="8" key="1">
    <citation type="journal article" date="2023" name="BMC Genomics">
        <title>Chromosome-level genome assemblies of Cutaneotrichosporon spp. (Trichosporonales, Basidiomycota) reveal imbalanced evolution between nucleotide sequences and chromosome synteny.</title>
        <authorList>
            <person name="Kobayashi Y."/>
            <person name="Kayamori A."/>
            <person name="Aoki K."/>
            <person name="Shiwa Y."/>
            <person name="Matsutani M."/>
            <person name="Fujita N."/>
            <person name="Sugita T."/>
            <person name="Iwasaki W."/>
            <person name="Tanaka N."/>
            <person name="Takashima M."/>
        </authorList>
    </citation>
    <scope>NUCLEOTIDE SEQUENCE</scope>
    <source>
        <strain evidence="8">HIS019</strain>
    </source>
</reference>
<protein>
    <recommendedName>
        <fullName evidence="7">Ubiquitin-like protease family profile domain-containing protein</fullName>
    </recommendedName>
</protein>
<feature type="compositionally biased region" description="Polar residues" evidence="6">
    <location>
        <begin position="1000"/>
        <end position="1025"/>
    </location>
</feature>
<feature type="compositionally biased region" description="Basic and acidic residues" evidence="6">
    <location>
        <begin position="304"/>
        <end position="317"/>
    </location>
</feature>
<organism evidence="8 9">
    <name type="scientific">Cutaneotrichosporon cavernicola</name>
    <dbReference type="NCBI Taxonomy" id="279322"/>
    <lineage>
        <taxon>Eukaryota</taxon>
        <taxon>Fungi</taxon>
        <taxon>Dikarya</taxon>
        <taxon>Basidiomycota</taxon>
        <taxon>Agaricomycotina</taxon>
        <taxon>Tremellomycetes</taxon>
        <taxon>Trichosporonales</taxon>
        <taxon>Trichosporonaceae</taxon>
        <taxon>Cutaneotrichosporon</taxon>
    </lineage>
</organism>
<dbReference type="GO" id="GO:0006508">
    <property type="term" value="P:proteolysis"/>
    <property type="evidence" value="ECO:0007669"/>
    <property type="project" value="UniProtKB-KW"/>
</dbReference>
<keyword evidence="3" id="KW-0645">Protease</keyword>
<feature type="compositionally biased region" description="Acidic residues" evidence="6">
    <location>
        <begin position="1"/>
        <end position="12"/>
    </location>
</feature>
<feature type="compositionally biased region" description="Polar residues" evidence="6">
    <location>
        <begin position="168"/>
        <end position="177"/>
    </location>
</feature>
<evidence type="ECO:0000256" key="6">
    <source>
        <dbReference type="SAM" id="MobiDB-lite"/>
    </source>
</evidence>
<dbReference type="InterPro" id="IPR003653">
    <property type="entry name" value="Peptidase_C48_C"/>
</dbReference>
<feature type="compositionally biased region" description="Polar residues" evidence="6">
    <location>
        <begin position="498"/>
        <end position="535"/>
    </location>
</feature>
<evidence type="ECO:0000256" key="4">
    <source>
        <dbReference type="ARBA" id="ARBA00022786"/>
    </source>
</evidence>
<feature type="compositionally biased region" description="Basic and acidic residues" evidence="6">
    <location>
        <begin position="1037"/>
        <end position="1051"/>
    </location>
</feature>
<dbReference type="PROSITE" id="PS50600">
    <property type="entry name" value="ULP_PROTEASE"/>
    <property type="match status" value="1"/>
</dbReference>
<comment type="similarity">
    <text evidence="1">Belongs to the peptidase C48 family.</text>
</comment>
<keyword evidence="5" id="KW-0378">Hydrolase</keyword>
<evidence type="ECO:0000256" key="3">
    <source>
        <dbReference type="ARBA" id="ARBA00022670"/>
    </source>
</evidence>
<dbReference type="GeneID" id="85492222"/>
<dbReference type="InterPro" id="IPR051947">
    <property type="entry name" value="Sentrin-specific_protease"/>
</dbReference>
<feature type="region of interest" description="Disordered" evidence="6">
    <location>
        <begin position="685"/>
        <end position="758"/>
    </location>
</feature>